<feature type="domain" description="ABC transmembrane type-1" evidence="8">
    <location>
        <begin position="91"/>
        <end position="304"/>
    </location>
</feature>
<dbReference type="EMBL" id="CP003382">
    <property type="protein sequence ID" value="AFZ66349.1"/>
    <property type="molecule type" value="Genomic_DNA"/>
</dbReference>
<dbReference type="InterPro" id="IPR035906">
    <property type="entry name" value="MetI-like_sf"/>
</dbReference>
<keyword evidence="6 7" id="KW-0472">Membrane</keyword>
<name>K9ZYS0_DEIPD</name>
<dbReference type="KEGG" id="dpd:Deipe_0772"/>
<keyword evidence="2 7" id="KW-0813">Transport</keyword>
<organism evidence="9 10">
    <name type="scientific">Deinococcus peraridilitoris (strain DSM 19664 / LMG 22246 / CIP 109416 / KR-200)</name>
    <dbReference type="NCBI Taxonomy" id="937777"/>
    <lineage>
        <taxon>Bacteria</taxon>
        <taxon>Thermotogati</taxon>
        <taxon>Deinococcota</taxon>
        <taxon>Deinococci</taxon>
        <taxon>Deinococcales</taxon>
        <taxon>Deinococcaceae</taxon>
        <taxon>Deinococcus</taxon>
    </lineage>
</organism>
<dbReference type="GO" id="GO:0055085">
    <property type="term" value="P:transmembrane transport"/>
    <property type="evidence" value="ECO:0007669"/>
    <property type="project" value="InterPro"/>
</dbReference>
<dbReference type="STRING" id="937777.Deipe_0772"/>
<comment type="subcellular location">
    <subcellularLocation>
        <location evidence="1 7">Cell membrane</location>
        <topology evidence="1 7">Multi-pass membrane protein</topology>
    </subcellularLocation>
</comment>
<dbReference type="CDD" id="cd06261">
    <property type="entry name" value="TM_PBP2"/>
    <property type="match status" value="1"/>
</dbReference>
<evidence type="ECO:0000313" key="10">
    <source>
        <dbReference type="Proteomes" id="UP000010467"/>
    </source>
</evidence>
<accession>K9ZYS0</accession>
<keyword evidence="9" id="KW-0762">Sugar transport</keyword>
<feature type="transmembrane region" description="Helical" evidence="7">
    <location>
        <begin position="125"/>
        <end position="148"/>
    </location>
</feature>
<dbReference type="eggNOG" id="COG1175">
    <property type="taxonomic scope" value="Bacteria"/>
</dbReference>
<dbReference type="RefSeq" id="WP_015234659.1">
    <property type="nucleotide sequence ID" value="NC_019793.1"/>
</dbReference>
<dbReference type="OrthoDB" id="9779462at2"/>
<feature type="transmembrane region" description="Helical" evidence="7">
    <location>
        <begin position="288"/>
        <end position="309"/>
    </location>
</feature>
<dbReference type="SUPFAM" id="SSF161098">
    <property type="entry name" value="MetI-like"/>
    <property type="match status" value="1"/>
</dbReference>
<evidence type="ECO:0000256" key="1">
    <source>
        <dbReference type="ARBA" id="ARBA00004651"/>
    </source>
</evidence>
<reference evidence="10" key="1">
    <citation type="submission" date="2012-03" db="EMBL/GenBank/DDBJ databases">
        <title>Complete sequence of chromosome of Deinococcus peraridilitoris DSM 19664.</title>
        <authorList>
            <person name="Lucas S."/>
            <person name="Copeland A."/>
            <person name="Lapidus A."/>
            <person name="Glavina del Rio T."/>
            <person name="Dalin E."/>
            <person name="Tice H."/>
            <person name="Bruce D."/>
            <person name="Goodwin L."/>
            <person name="Pitluck S."/>
            <person name="Peters L."/>
            <person name="Mikhailova N."/>
            <person name="Lu M."/>
            <person name="Kyrpides N."/>
            <person name="Mavromatis K."/>
            <person name="Ivanova N."/>
            <person name="Brettin T."/>
            <person name="Detter J.C."/>
            <person name="Han C."/>
            <person name="Larimer F."/>
            <person name="Land M."/>
            <person name="Hauser L."/>
            <person name="Markowitz V."/>
            <person name="Cheng J.-F."/>
            <person name="Hugenholtz P."/>
            <person name="Woyke T."/>
            <person name="Wu D."/>
            <person name="Pukall R."/>
            <person name="Steenblock K."/>
            <person name="Brambilla E."/>
            <person name="Klenk H.-P."/>
            <person name="Eisen J.A."/>
        </authorList>
    </citation>
    <scope>NUCLEOTIDE SEQUENCE [LARGE SCALE GENOMIC DNA]</scope>
    <source>
        <strain evidence="10">DSM 19664 / LMG 22246 / CIP 109416 / KR-200</strain>
    </source>
</reference>
<dbReference type="PANTHER" id="PTHR30193">
    <property type="entry name" value="ABC TRANSPORTER PERMEASE PROTEIN"/>
    <property type="match status" value="1"/>
</dbReference>
<protein>
    <submittedName>
        <fullName evidence="9">Permease component of ABC-type sugar transporter</fullName>
    </submittedName>
</protein>
<dbReference type="AlphaFoldDB" id="K9ZYS0"/>
<dbReference type="Proteomes" id="UP000010467">
    <property type="component" value="Chromosome"/>
</dbReference>
<evidence type="ECO:0000256" key="5">
    <source>
        <dbReference type="ARBA" id="ARBA00022989"/>
    </source>
</evidence>
<feature type="transmembrane region" description="Helical" evidence="7">
    <location>
        <begin position="178"/>
        <end position="200"/>
    </location>
</feature>
<dbReference type="InterPro" id="IPR051393">
    <property type="entry name" value="ABC_transporter_permease"/>
</dbReference>
<sequence length="319" mass="35734">MSIAAPHRTPRGRARSLLALNESNPLIPYLFLFPHAILFFVFVLYPVGFGLWVSMHQYDPLNTTQPFVGLQYYRNLFDPASPQYEFFWKTLLNTCLFVVISVPALVGASLALALQLHRPIFGRAFFRTLFFAPGILSVPVIGVLWRWVFNNTGGLVNNVRAEGFGLDPINWLTTEGLAWIPIVIATIWWTVGFNMTLYLAALSGISQSYYEAAEIDGAGPWAKFRFITLPLLQPTTLFVAVTTVLTSFQLFGQSLLITGGGPLRNTQSVIQYITEEAFTNNQFASATAMSFAFGLLMLVFTAFQFKLMAKDLTQSREDR</sequence>
<evidence type="ECO:0000256" key="7">
    <source>
        <dbReference type="RuleBase" id="RU363032"/>
    </source>
</evidence>
<keyword evidence="5 7" id="KW-1133">Transmembrane helix</keyword>
<feature type="transmembrane region" description="Helical" evidence="7">
    <location>
        <begin position="29"/>
        <end position="53"/>
    </location>
</feature>
<keyword evidence="4 7" id="KW-0812">Transmembrane</keyword>
<evidence type="ECO:0000256" key="4">
    <source>
        <dbReference type="ARBA" id="ARBA00022692"/>
    </source>
</evidence>
<dbReference type="Gene3D" id="1.10.3720.10">
    <property type="entry name" value="MetI-like"/>
    <property type="match status" value="1"/>
</dbReference>
<dbReference type="PATRIC" id="fig|937777.3.peg.778"/>
<gene>
    <name evidence="9" type="ordered locus">Deipe_0772</name>
</gene>
<dbReference type="PANTHER" id="PTHR30193:SF37">
    <property type="entry name" value="INNER MEMBRANE ABC TRANSPORTER PERMEASE PROTEIN YCJO"/>
    <property type="match status" value="1"/>
</dbReference>
<evidence type="ECO:0000259" key="8">
    <source>
        <dbReference type="PROSITE" id="PS50928"/>
    </source>
</evidence>
<dbReference type="HOGENOM" id="CLU_016047_0_2_0"/>
<evidence type="ECO:0000256" key="3">
    <source>
        <dbReference type="ARBA" id="ARBA00022475"/>
    </source>
</evidence>
<dbReference type="InterPro" id="IPR000515">
    <property type="entry name" value="MetI-like"/>
</dbReference>
<dbReference type="PROSITE" id="PS50928">
    <property type="entry name" value="ABC_TM1"/>
    <property type="match status" value="1"/>
</dbReference>
<feature type="transmembrane region" description="Helical" evidence="7">
    <location>
        <begin position="91"/>
        <end position="113"/>
    </location>
</feature>
<evidence type="ECO:0000256" key="2">
    <source>
        <dbReference type="ARBA" id="ARBA00022448"/>
    </source>
</evidence>
<feature type="transmembrane region" description="Helical" evidence="7">
    <location>
        <begin position="231"/>
        <end position="251"/>
    </location>
</feature>
<keyword evidence="3" id="KW-1003">Cell membrane</keyword>
<evidence type="ECO:0000256" key="6">
    <source>
        <dbReference type="ARBA" id="ARBA00023136"/>
    </source>
</evidence>
<evidence type="ECO:0000313" key="9">
    <source>
        <dbReference type="EMBL" id="AFZ66349.1"/>
    </source>
</evidence>
<dbReference type="GO" id="GO:0005886">
    <property type="term" value="C:plasma membrane"/>
    <property type="evidence" value="ECO:0007669"/>
    <property type="project" value="UniProtKB-SubCell"/>
</dbReference>
<proteinExistence type="inferred from homology"/>
<comment type="similarity">
    <text evidence="7">Belongs to the binding-protein-dependent transport system permease family.</text>
</comment>
<keyword evidence="10" id="KW-1185">Reference proteome</keyword>
<dbReference type="Pfam" id="PF00528">
    <property type="entry name" value="BPD_transp_1"/>
    <property type="match status" value="1"/>
</dbReference>